<dbReference type="EMBL" id="LUEZ02000040">
    <property type="protein sequence ID" value="RDB26401.1"/>
    <property type="molecule type" value="Genomic_DNA"/>
</dbReference>
<evidence type="ECO:0000313" key="3">
    <source>
        <dbReference type="Proteomes" id="UP000076154"/>
    </source>
</evidence>
<reference evidence="2" key="1">
    <citation type="submission" date="2018-04" db="EMBL/GenBank/DDBJ databases">
        <title>Whole genome sequencing of Hypsizygus marmoreus.</title>
        <authorList>
            <person name="Choi I.-G."/>
            <person name="Min B."/>
            <person name="Kim J.-G."/>
            <person name="Kim S."/>
            <person name="Oh Y.-L."/>
            <person name="Kong W.-S."/>
            <person name="Park H."/>
            <person name="Jeong J."/>
            <person name="Song E.-S."/>
        </authorList>
    </citation>
    <scope>NUCLEOTIDE SEQUENCE [LARGE SCALE GENOMIC DNA]</scope>
    <source>
        <strain evidence="2">51987-8</strain>
    </source>
</reference>
<feature type="compositionally biased region" description="Acidic residues" evidence="1">
    <location>
        <begin position="403"/>
        <end position="416"/>
    </location>
</feature>
<feature type="compositionally biased region" description="Basic and acidic residues" evidence="1">
    <location>
        <begin position="392"/>
        <end position="402"/>
    </location>
</feature>
<accession>A0A369JVP2</accession>
<comment type="caution">
    <text evidence="2">The sequence shown here is derived from an EMBL/GenBank/DDBJ whole genome shotgun (WGS) entry which is preliminary data.</text>
</comment>
<sequence>MPARFSGTLPENFLRAYAQRNTFLDTQMDNLKEIKSIKSRWWSWRPLYPFSSTFKTLSASIDYDFAVDTLILVHRGVKLKAAWIELVRRFLVDKEWHRQADLNQEVELQRGLHFADDSFMGAWVNKASQTWVTWLIQQKIPCFIAHSCTKEELAPFSDVPRLPNFFVTTEAEALGIKTNRYEELADRMGNINLDPPPGNVDIPRRTKCTHGLRESPALLFSQYGMVGTPSSPALLRPPPTAEIWNRYKAPPPTTVIIDDQRVPWIQPPVVSWPTAGEWSKWVQITGTTWLTVRQIGRHVNYEMKDHVYYDRIERRVIELMESPPWPAGYVADRKVFGFPCPDIVFERRHGEDWICTRSSCWLYLTRHPNRLHIGQMAPHPNASQLPLLRGPEVGKDLHKPDPDSDSDSDSDDDDEYPPYSAPVIQSPLLVSKSTVIASSLLSTQPLNAVPLPRDSSPEATISLGSSAPSPVPGSPMRVEPDLVQDPPPTNATLDHRDAAPEARLTGTETEEQDAAQEARPRNTTPCVPTVNVSPLPLPTIAEVPSGTTHVRRFTVGPFGLVDVASGDLVSRFLMVTNSRADEVTMNDMLTHLENTACFYNYARYDHVVRTIDRGQQVFWLGMASQREALLA</sequence>
<feature type="region of interest" description="Disordered" evidence="1">
    <location>
        <begin position="375"/>
        <end position="424"/>
    </location>
</feature>
<proteinExistence type="predicted"/>
<evidence type="ECO:0000313" key="2">
    <source>
        <dbReference type="EMBL" id="RDB26401.1"/>
    </source>
</evidence>
<evidence type="ECO:0000256" key="1">
    <source>
        <dbReference type="SAM" id="MobiDB-lite"/>
    </source>
</evidence>
<feature type="compositionally biased region" description="Polar residues" evidence="1">
    <location>
        <begin position="521"/>
        <end position="530"/>
    </location>
</feature>
<name>A0A369JVP2_HYPMA</name>
<dbReference type="AlphaFoldDB" id="A0A369JVP2"/>
<dbReference type="OrthoDB" id="3055839at2759"/>
<protein>
    <submittedName>
        <fullName evidence="2">Uncharacterized protein</fullName>
    </submittedName>
</protein>
<dbReference type="InParanoid" id="A0A369JVP2"/>
<keyword evidence="3" id="KW-1185">Reference proteome</keyword>
<dbReference type="Proteomes" id="UP000076154">
    <property type="component" value="Unassembled WGS sequence"/>
</dbReference>
<organism evidence="2 3">
    <name type="scientific">Hypsizygus marmoreus</name>
    <name type="common">White beech mushroom</name>
    <name type="synonym">Agaricus marmoreus</name>
    <dbReference type="NCBI Taxonomy" id="39966"/>
    <lineage>
        <taxon>Eukaryota</taxon>
        <taxon>Fungi</taxon>
        <taxon>Dikarya</taxon>
        <taxon>Basidiomycota</taxon>
        <taxon>Agaricomycotina</taxon>
        <taxon>Agaricomycetes</taxon>
        <taxon>Agaricomycetidae</taxon>
        <taxon>Agaricales</taxon>
        <taxon>Tricholomatineae</taxon>
        <taxon>Lyophyllaceae</taxon>
        <taxon>Hypsizygus</taxon>
    </lineage>
</organism>
<feature type="region of interest" description="Disordered" evidence="1">
    <location>
        <begin position="446"/>
        <end position="530"/>
    </location>
</feature>
<gene>
    <name evidence="2" type="ORF">Hypma_006981</name>
</gene>